<comment type="caution">
    <text evidence="1">The sequence shown here is derived from an EMBL/GenBank/DDBJ whole genome shotgun (WGS) entry which is preliminary data.</text>
</comment>
<keyword evidence="1" id="KW-0396">Initiation factor</keyword>
<keyword evidence="2" id="KW-1185">Reference proteome</keyword>
<protein>
    <submittedName>
        <fullName evidence="1">Putative eukaryotic translation initiation factor 2A-like</fullName>
    </submittedName>
</protein>
<evidence type="ECO:0000313" key="1">
    <source>
        <dbReference type="EMBL" id="PIK44305.1"/>
    </source>
</evidence>
<dbReference type="STRING" id="307972.A0A2G8K8L0"/>
<organism evidence="1 2">
    <name type="scientific">Stichopus japonicus</name>
    <name type="common">Sea cucumber</name>
    <dbReference type="NCBI Taxonomy" id="307972"/>
    <lineage>
        <taxon>Eukaryota</taxon>
        <taxon>Metazoa</taxon>
        <taxon>Echinodermata</taxon>
        <taxon>Eleutherozoa</taxon>
        <taxon>Echinozoa</taxon>
        <taxon>Holothuroidea</taxon>
        <taxon>Aspidochirotacea</taxon>
        <taxon>Aspidochirotida</taxon>
        <taxon>Stichopodidae</taxon>
        <taxon>Apostichopus</taxon>
    </lineage>
</organism>
<proteinExistence type="predicted"/>
<reference evidence="1 2" key="1">
    <citation type="journal article" date="2017" name="PLoS Biol.">
        <title>The sea cucumber genome provides insights into morphological evolution and visceral regeneration.</title>
        <authorList>
            <person name="Zhang X."/>
            <person name="Sun L."/>
            <person name="Yuan J."/>
            <person name="Sun Y."/>
            <person name="Gao Y."/>
            <person name="Zhang L."/>
            <person name="Li S."/>
            <person name="Dai H."/>
            <person name="Hamel J.F."/>
            <person name="Liu C."/>
            <person name="Yu Y."/>
            <person name="Liu S."/>
            <person name="Lin W."/>
            <person name="Guo K."/>
            <person name="Jin S."/>
            <person name="Xu P."/>
            <person name="Storey K.B."/>
            <person name="Huan P."/>
            <person name="Zhang T."/>
            <person name="Zhou Y."/>
            <person name="Zhang J."/>
            <person name="Lin C."/>
            <person name="Li X."/>
            <person name="Xing L."/>
            <person name="Huo D."/>
            <person name="Sun M."/>
            <person name="Wang L."/>
            <person name="Mercier A."/>
            <person name="Li F."/>
            <person name="Yang H."/>
            <person name="Xiang J."/>
        </authorList>
    </citation>
    <scope>NUCLEOTIDE SEQUENCE [LARGE SCALE GENOMIC DNA]</scope>
    <source>
        <strain evidence="1">Shaxun</strain>
        <tissue evidence="1">Muscle</tissue>
    </source>
</reference>
<dbReference type="EMBL" id="MRZV01000785">
    <property type="protein sequence ID" value="PIK44305.1"/>
    <property type="molecule type" value="Genomic_DNA"/>
</dbReference>
<accession>A0A2G8K8L0</accession>
<gene>
    <name evidence="1" type="ORF">BSL78_18843</name>
</gene>
<dbReference type="Proteomes" id="UP000230750">
    <property type="component" value="Unassembled WGS sequence"/>
</dbReference>
<name>A0A2G8K8L0_STIJA</name>
<keyword evidence="1" id="KW-0648">Protein biosynthesis</keyword>
<dbReference type="GO" id="GO:0003743">
    <property type="term" value="F:translation initiation factor activity"/>
    <property type="evidence" value="ECO:0007669"/>
    <property type="project" value="UniProtKB-KW"/>
</dbReference>
<dbReference type="OrthoDB" id="10067701at2759"/>
<sequence>MLENEFYVKVMMVRSRNRADLNKCKFAILPINTILDNELANRLRQQLWIAQDLSAGIEPNISAEDSVTLALVQEVKNYGIGQPAKEPASGTPVLSSMNVGDADSKRLKNLRKKLAQIEKLKEKQRNGEKIESNQLEKINSEEEVREELRHVEELLSIPVKI</sequence>
<dbReference type="AlphaFoldDB" id="A0A2G8K8L0"/>
<evidence type="ECO:0000313" key="2">
    <source>
        <dbReference type="Proteomes" id="UP000230750"/>
    </source>
</evidence>